<comment type="function">
    <text evidence="8">Probably a riboflavin-binding protein that interacts with the energy-coupling factor (ECF) ABC-transporter complex.</text>
</comment>
<feature type="transmembrane region" description="Helical" evidence="9">
    <location>
        <begin position="161"/>
        <end position="188"/>
    </location>
</feature>
<gene>
    <name evidence="11" type="ORF">I6G68_06840</name>
    <name evidence="10" type="ORF">ODY43_08750</name>
</gene>
<feature type="transmembrane region" description="Helical" evidence="9">
    <location>
        <begin position="12"/>
        <end position="35"/>
    </location>
</feature>
<comment type="similarity">
    <text evidence="2 8">Belongs to the prokaryotic riboflavin transporter (P-RFT) (TC 2.A.87) family.</text>
</comment>
<dbReference type="AlphaFoldDB" id="A0A0X8FE48"/>
<dbReference type="EMBL" id="CP065662">
    <property type="protein sequence ID" value="QPS01079.1"/>
    <property type="molecule type" value="Genomic_DNA"/>
</dbReference>
<dbReference type="InterPro" id="IPR024529">
    <property type="entry name" value="ECF_trnsprt_substrate-spec"/>
</dbReference>
<dbReference type="OrthoDB" id="9809216at2"/>
<dbReference type="Proteomes" id="UP000594771">
    <property type="component" value="Chromosome"/>
</dbReference>
<evidence type="ECO:0000256" key="6">
    <source>
        <dbReference type="ARBA" id="ARBA00022989"/>
    </source>
</evidence>
<dbReference type="InterPro" id="IPR025720">
    <property type="entry name" value="RibU"/>
</dbReference>
<feature type="transmembrane region" description="Helical" evidence="9">
    <location>
        <begin position="119"/>
        <end position="141"/>
    </location>
</feature>
<keyword evidence="13" id="KW-1185">Reference proteome</keyword>
<keyword evidence="7 8" id="KW-0472">Membrane</keyword>
<evidence type="ECO:0000256" key="5">
    <source>
        <dbReference type="ARBA" id="ARBA00022692"/>
    </source>
</evidence>
<organism evidence="11 12">
    <name type="scientific">Aerococcus urinae</name>
    <dbReference type="NCBI Taxonomy" id="1376"/>
    <lineage>
        <taxon>Bacteria</taxon>
        <taxon>Bacillati</taxon>
        <taxon>Bacillota</taxon>
        <taxon>Bacilli</taxon>
        <taxon>Lactobacillales</taxon>
        <taxon>Aerococcaceae</taxon>
        <taxon>Aerococcus</taxon>
    </lineage>
</organism>
<evidence type="ECO:0000256" key="1">
    <source>
        <dbReference type="ARBA" id="ARBA00004651"/>
    </source>
</evidence>
<dbReference type="RefSeq" id="WP_060778061.1">
    <property type="nucleotide sequence ID" value="NZ_CAJHLF010000018.1"/>
</dbReference>
<dbReference type="GeneID" id="35768269"/>
<evidence type="ECO:0000256" key="8">
    <source>
        <dbReference type="PIRNR" id="PIRNR037778"/>
    </source>
</evidence>
<evidence type="ECO:0000313" key="10">
    <source>
        <dbReference type="EMBL" id="MCY3054066.1"/>
    </source>
</evidence>
<evidence type="ECO:0000256" key="7">
    <source>
        <dbReference type="ARBA" id="ARBA00023136"/>
    </source>
</evidence>
<dbReference type="Proteomes" id="UP001069145">
    <property type="component" value="Unassembled WGS sequence"/>
</dbReference>
<dbReference type="EMBL" id="JAOTML010000012">
    <property type="protein sequence ID" value="MCY3054066.1"/>
    <property type="molecule type" value="Genomic_DNA"/>
</dbReference>
<accession>A0A0X8FE48</accession>
<dbReference type="PANTHER" id="PTHR38438:SF1">
    <property type="entry name" value="RIBOFLAVIN TRANSPORTER RIBU"/>
    <property type="match status" value="1"/>
</dbReference>
<evidence type="ECO:0000313" key="13">
    <source>
        <dbReference type="Proteomes" id="UP001069145"/>
    </source>
</evidence>
<evidence type="ECO:0000256" key="2">
    <source>
        <dbReference type="ARBA" id="ARBA00005540"/>
    </source>
</evidence>
<dbReference type="GO" id="GO:0005886">
    <property type="term" value="C:plasma membrane"/>
    <property type="evidence" value="ECO:0007669"/>
    <property type="project" value="UniProtKB-SubCell"/>
</dbReference>
<keyword evidence="4 8" id="KW-1003">Cell membrane</keyword>
<dbReference type="Pfam" id="PF12822">
    <property type="entry name" value="ECF_trnsprt"/>
    <property type="match status" value="1"/>
</dbReference>
<dbReference type="PANTHER" id="PTHR38438">
    <property type="entry name" value="RIBOFLAVIN TRANSPORTER RIBU"/>
    <property type="match status" value="1"/>
</dbReference>
<dbReference type="PIRSF" id="PIRSF037778">
    <property type="entry name" value="UCP037778_transp_RibU"/>
    <property type="match status" value="1"/>
</dbReference>
<dbReference type="Gene3D" id="1.10.1760.20">
    <property type="match status" value="1"/>
</dbReference>
<keyword evidence="3 8" id="KW-0813">Transport</keyword>
<sequence>MKTSTRQLIVTAVMGAIAFILMMFSFPILPAIPFLKVDFSDVPILFTTFLFGPWSGAGAAFVRNFLHYMQTGGNAGYPIGDMASFIATLSYCLPIYYILRNYDLRLSKQVETAKYYVKVCFAFAIGSVLMTIVLSLANYYVITPFYMAVMNFEIPNMQEYILYGIVPFNLLKGLIISIANFIVLSAALPVAKRRLV</sequence>
<evidence type="ECO:0000313" key="11">
    <source>
        <dbReference type="EMBL" id="QPS01079.1"/>
    </source>
</evidence>
<comment type="subcellular location">
    <subcellularLocation>
        <location evidence="1">Cell membrane</location>
        <topology evidence="1">Multi-pass membrane protein</topology>
    </subcellularLocation>
</comment>
<evidence type="ECO:0000256" key="9">
    <source>
        <dbReference type="SAM" id="Phobius"/>
    </source>
</evidence>
<reference evidence="11 12" key="1">
    <citation type="submission" date="2020-12" db="EMBL/GenBank/DDBJ databases">
        <title>FDA dAtabase for Regulatory Grade micrObial Sequences (FDA-ARGOS): Supporting development and validation of Infectious Disease Dx tests.</title>
        <authorList>
            <person name="Sproer C."/>
            <person name="Gronow S."/>
            <person name="Severitt S."/>
            <person name="Schroder I."/>
            <person name="Tallon L."/>
            <person name="Sadzewicz L."/>
            <person name="Zhao X."/>
            <person name="Boylan J."/>
            <person name="Ott S."/>
            <person name="Bowen H."/>
            <person name="Vavikolanu K."/>
            <person name="Mehta A."/>
            <person name="Aluvathingal J."/>
            <person name="Nadendla S."/>
            <person name="Lowell S."/>
            <person name="Myers T."/>
            <person name="Yan Y."/>
            <person name="Sichtig H."/>
        </authorList>
    </citation>
    <scope>NUCLEOTIDE SEQUENCE [LARGE SCALE GENOMIC DNA]</scope>
    <source>
        <strain evidence="11 12">FDAARGOS_911</strain>
    </source>
</reference>
<name>A0A0X8FE48_9LACT</name>
<reference evidence="10" key="2">
    <citation type="submission" date="2022-09" db="EMBL/GenBank/DDBJ databases">
        <title>Aerococcus urinae taxonomy study.</title>
        <authorList>
            <person name="Christensen J."/>
            <person name="Senneby E."/>
        </authorList>
    </citation>
    <scope>NUCLEOTIDE SEQUENCE</scope>
    <source>
        <strain evidence="10">NLD-066-U95</strain>
    </source>
</reference>
<evidence type="ECO:0000313" key="12">
    <source>
        <dbReference type="Proteomes" id="UP000594771"/>
    </source>
</evidence>
<dbReference type="GO" id="GO:0032217">
    <property type="term" value="F:riboflavin transmembrane transporter activity"/>
    <property type="evidence" value="ECO:0007669"/>
    <property type="project" value="UniProtKB-UniRule"/>
</dbReference>
<evidence type="ECO:0000256" key="3">
    <source>
        <dbReference type="ARBA" id="ARBA00022448"/>
    </source>
</evidence>
<keyword evidence="6 9" id="KW-1133">Transmembrane helix</keyword>
<keyword evidence="5 9" id="KW-0812">Transmembrane</keyword>
<protein>
    <recommendedName>
        <fullName evidence="8">Riboflavin transporter</fullName>
    </recommendedName>
</protein>
<evidence type="ECO:0000256" key="4">
    <source>
        <dbReference type="ARBA" id="ARBA00022475"/>
    </source>
</evidence>
<feature type="transmembrane region" description="Helical" evidence="9">
    <location>
        <begin position="82"/>
        <end position="99"/>
    </location>
</feature>
<dbReference type="KEGG" id="aun:AWM73_03205"/>
<proteinExistence type="inferred from homology"/>